<sequence length="315" mass="35031">MSGRKTTYLDLVRAVDNFPQGGDSKGTYYGLYLPYDDTPHGYMLPETVMKMPWTQDFRVQHEHPRRVTVLDPSGGGDTAALVNRAFEKVVSICIDDNLFHVLDGKHSESFAILGANYPVHVERFASSLFGVTACGAHLVAYMETDEGLKLWIPRRAAHLYTSPGLLDTTVAGGVKAGVSPLQTIINEANEEASLPEDLVRKHVCARGVITIMGITGPDFPGEQGLCMPDVIYVYDLELPETIIPKPQDDEVEEFYCMNVEEVQRALLQNEFKPDSAAVLVEFLMRHGIITPESEPDYVEISMHLHRRLPFRVAPG</sequence>
<dbReference type="InterPro" id="IPR000086">
    <property type="entry name" value="NUDIX_hydrolase_dom"/>
</dbReference>
<reference evidence="2 3" key="1">
    <citation type="submission" date="2021-11" db="EMBL/GenBank/DDBJ databases">
        <title>Black yeast isolated from Biological Soil Crust.</title>
        <authorList>
            <person name="Kurbessoian T."/>
        </authorList>
    </citation>
    <scope>NUCLEOTIDE SEQUENCE [LARGE SCALE GENOMIC DNA]</scope>
    <source>
        <strain evidence="2 3">CCFEE 5522</strain>
    </source>
</reference>
<dbReference type="PANTHER" id="PTHR13622">
    <property type="entry name" value="THIAMIN PYROPHOSPHOKINASE"/>
    <property type="match status" value="1"/>
</dbReference>
<dbReference type="GO" id="GO:0044715">
    <property type="term" value="F:8-oxo-dGDP phosphatase activity"/>
    <property type="evidence" value="ECO:0007669"/>
    <property type="project" value="TreeGrafter"/>
</dbReference>
<protein>
    <recommendedName>
        <fullName evidence="1">Nudix hydrolase domain-containing protein</fullName>
    </recommendedName>
</protein>
<dbReference type="Gene3D" id="3.90.79.10">
    <property type="entry name" value="Nucleoside Triphosphate Pyrophosphohydrolase"/>
    <property type="match status" value="1"/>
</dbReference>
<organism evidence="2 3">
    <name type="scientific">Oleoguttula mirabilis</name>
    <dbReference type="NCBI Taxonomy" id="1507867"/>
    <lineage>
        <taxon>Eukaryota</taxon>
        <taxon>Fungi</taxon>
        <taxon>Dikarya</taxon>
        <taxon>Ascomycota</taxon>
        <taxon>Pezizomycotina</taxon>
        <taxon>Dothideomycetes</taxon>
        <taxon>Dothideomycetidae</taxon>
        <taxon>Mycosphaerellales</taxon>
        <taxon>Teratosphaeriaceae</taxon>
        <taxon>Oleoguttula</taxon>
    </lineage>
</organism>
<dbReference type="Pfam" id="PF00293">
    <property type="entry name" value="NUDIX"/>
    <property type="match status" value="1"/>
</dbReference>
<evidence type="ECO:0000259" key="1">
    <source>
        <dbReference type="PROSITE" id="PS51462"/>
    </source>
</evidence>
<gene>
    <name evidence="2" type="ORF">LTR36_008701</name>
</gene>
<dbReference type="SUPFAM" id="SSF55811">
    <property type="entry name" value="Nudix"/>
    <property type="match status" value="1"/>
</dbReference>
<dbReference type="PANTHER" id="PTHR13622:SF8">
    <property type="entry name" value="THIAMIN PYROPHOSPHOKINASE 1"/>
    <property type="match status" value="1"/>
</dbReference>
<name>A0AAV9JTE5_9PEZI</name>
<dbReference type="EMBL" id="JAVFHQ010000006">
    <property type="protein sequence ID" value="KAK4548928.1"/>
    <property type="molecule type" value="Genomic_DNA"/>
</dbReference>
<accession>A0AAV9JTE5</accession>
<comment type="caution">
    <text evidence="2">The sequence shown here is derived from an EMBL/GenBank/DDBJ whole genome shotgun (WGS) entry which is preliminary data.</text>
</comment>
<dbReference type="InterPro" id="IPR015797">
    <property type="entry name" value="NUDIX_hydrolase-like_dom_sf"/>
</dbReference>
<dbReference type="AlphaFoldDB" id="A0AAV9JTE5"/>
<evidence type="ECO:0000313" key="2">
    <source>
        <dbReference type="EMBL" id="KAK4548928.1"/>
    </source>
</evidence>
<proteinExistence type="predicted"/>
<dbReference type="PROSITE" id="PS51462">
    <property type="entry name" value="NUDIX"/>
    <property type="match status" value="1"/>
</dbReference>
<dbReference type="FunFam" id="3.90.79.10:FF:000019">
    <property type="entry name" value="Thiamin pyrophosphokinase, putative"/>
    <property type="match status" value="1"/>
</dbReference>
<keyword evidence="3" id="KW-1185">Reference proteome</keyword>
<feature type="domain" description="Nudix hydrolase" evidence="1">
    <location>
        <begin position="129"/>
        <end position="280"/>
    </location>
</feature>
<dbReference type="Proteomes" id="UP001324427">
    <property type="component" value="Unassembled WGS sequence"/>
</dbReference>
<dbReference type="CDD" id="cd03676">
    <property type="entry name" value="NUDIX_Tnr3_like"/>
    <property type="match status" value="1"/>
</dbReference>
<evidence type="ECO:0000313" key="3">
    <source>
        <dbReference type="Proteomes" id="UP001324427"/>
    </source>
</evidence>